<dbReference type="InterPro" id="IPR011379">
    <property type="entry name" value="MazG-related_GP37"/>
</dbReference>
<evidence type="ECO:0000259" key="1">
    <source>
        <dbReference type="Pfam" id="PF03819"/>
    </source>
</evidence>
<protein>
    <submittedName>
        <fullName evidence="2">Nucleotide pyrophosphohydrolase</fullName>
    </submittedName>
</protein>
<dbReference type="OrthoDB" id="8246005at2"/>
<dbReference type="GO" id="GO:0016787">
    <property type="term" value="F:hydrolase activity"/>
    <property type="evidence" value="ECO:0007669"/>
    <property type="project" value="UniProtKB-KW"/>
</dbReference>
<dbReference type="Proteomes" id="UP000246077">
    <property type="component" value="Unassembled WGS sequence"/>
</dbReference>
<gene>
    <name evidence="2" type="ORF">DKG75_03065</name>
</gene>
<evidence type="ECO:0000313" key="2">
    <source>
        <dbReference type="EMBL" id="PWR23568.1"/>
    </source>
</evidence>
<dbReference type="SUPFAM" id="SSF101386">
    <property type="entry name" value="all-alpha NTP pyrophosphatases"/>
    <property type="match status" value="1"/>
</dbReference>
<sequence length="106" mass="11472">MDLKTYQAFTRTTAIFPADRTLEYLALGLASEAGEVAGVVKKWIRDGTPDDALTEKLRAEMGDVCWYLSELCTAAGLDLGEVFAANMAKLQDRKARGVITGGGDNR</sequence>
<dbReference type="AlphaFoldDB" id="A0A317E8Z0"/>
<dbReference type="Gene3D" id="1.10.287.1080">
    <property type="entry name" value="MazG-like"/>
    <property type="match status" value="1"/>
</dbReference>
<keyword evidence="2" id="KW-0378">Hydrolase</keyword>
<dbReference type="PIRSF" id="PIRSF006639">
    <property type="entry name" value="UCP006639_pph"/>
    <property type="match status" value="1"/>
</dbReference>
<dbReference type="EMBL" id="QGLF01000001">
    <property type="protein sequence ID" value="PWR23568.1"/>
    <property type="molecule type" value="Genomic_DNA"/>
</dbReference>
<dbReference type="CDD" id="cd11541">
    <property type="entry name" value="NTP-PPase_u4"/>
    <property type="match status" value="1"/>
</dbReference>
<dbReference type="InterPro" id="IPR004518">
    <property type="entry name" value="MazG-like_dom"/>
</dbReference>
<feature type="domain" description="NTP pyrophosphohydrolase MazG-like" evidence="1">
    <location>
        <begin position="21"/>
        <end position="94"/>
    </location>
</feature>
<dbReference type="RefSeq" id="WP_109919600.1">
    <property type="nucleotide sequence ID" value="NZ_QGLF01000001.1"/>
</dbReference>
<dbReference type="Pfam" id="PF03819">
    <property type="entry name" value="MazG"/>
    <property type="match status" value="1"/>
</dbReference>
<accession>A0A317E8Z0</accession>
<reference evidence="3" key="1">
    <citation type="submission" date="2018-05" db="EMBL/GenBank/DDBJ databases">
        <title>Zavarzinia sp. HR-AS.</title>
        <authorList>
            <person name="Lee Y."/>
            <person name="Jeon C.O."/>
        </authorList>
    </citation>
    <scope>NUCLEOTIDE SEQUENCE [LARGE SCALE GENOMIC DNA]</scope>
    <source>
        <strain evidence="3">DSM 1231</strain>
    </source>
</reference>
<evidence type="ECO:0000313" key="3">
    <source>
        <dbReference type="Proteomes" id="UP000246077"/>
    </source>
</evidence>
<name>A0A317E8Z0_9PROT</name>
<proteinExistence type="predicted"/>
<comment type="caution">
    <text evidence="2">The sequence shown here is derived from an EMBL/GenBank/DDBJ whole genome shotgun (WGS) entry which is preliminary data.</text>
</comment>
<organism evidence="2 3">
    <name type="scientific">Zavarzinia compransoris</name>
    <dbReference type="NCBI Taxonomy" id="1264899"/>
    <lineage>
        <taxon>Bacteria</taxon>
        <taxon>Pseudomonadati</taxon>
        <taxon>Pseudomonadota</taxon>
        <taxon>Alphaproteobacteria</taxon>
        <taxon>Rhodospirillales</taxon>
        <taxon>Zavarziniaceae</taxon>
        <taxon>Zavarzinia</taxon>
    </lineage>
</organism>
<keyword evidence="3" id="KW-1185">Reference proteome</keyword>